<sequence>MNMIKTANSAIHYEYIKSSKQGAETLLLVHGLGLDMTTWDESITYLHDSFNVLRFDIREHGKSYALNEKPFSWDLLVDDLDFLLVKLGIEELHCGGHSGGGNFCLELAKRRKYVNSLILISTPIFVPKEMGNQEVENRVSRNMSDKIEDIILPIAKNICYPSTDSKVERLIKIYKQIRPDAYLDFFTLISRAVFSYSPEELEKITVPKLILVGEYDVLYPPELHMMSKHYMINHRFFIIPNSSNAIMIDQPKEFTKNTIDFIHNLSNDLPPVRYTYTDKLQTALYSILDSKFSNSKSSYVQLHVLDSFKLSIQGIEIVGKWNQRKAKQIIAYIIYHKRVTREELYDVFWPDCDIIKAQNYLRVSINHIKSMIEQGTESSFDNFFTIDRHSISLNTDVNMDLLELEKVISNIEKEADDKVKLQMALTTFEYLPIVLCKEFYEDWVIYIRNSIEERISKICQSLLVNPISKDPSSTKTLLKILIKYNPISKKYYEQLLPILLDTESYKDYEYYKNKLLNLK</sequence>
<dbReference type="eggNOG" id="COG0596">
    <property type="taxonomic scope" value="Bacteria"/>
</dbReference>
<dbReference type="Pfam" id="PF00561">
    <property type="entry name" value="Abhydrolase_1"/>
    <property type="match status" value="1"/>
</dbReference>
<dbReference type="OrthoDB" id="9805423at2"/>
<dbReference type="EMBL" id="CP002394">
    <property type="protein sequence ID" value="ADU29518.1"/>
    <property type="molecule type" value="Genomic_DNA"/>
</dbReference>
<evidence type="ECO:0000313" key="2">
    <source>
        <dbReference type="EMBL" id="ADU29518.1"/>
    </source>
</evidence>
<dbReference type="KEGG" id="bco:Bcell_1253"/>
<keyword evidence="3" id="KW-1185">Reference proteome</keyword>
<reference evidence="2" key="1">
    <citation type="submission" date="2010-12" db="EMBL/GenBank/DDBJ databases">
        <title>Complete sequence of Bacillus cellulosilyticus DSM 2522.</title>
        <authorList>
            <consortium name="US DOE Joint Genome Institute"/>
            <person name="Lucas S."/>
            <person name="Copeland A."/>
            <person name="Lapidus A."/>
            <person name="Cheng J.-F."/>
            <person name="Bruce D."/>
            <person name="Goodwin L."/>
            <person name="Pitluck S."/>
            <person name="Chertkov O."/>
            <person name="Detter J.C."/>
            <person name="Han C."/>
            <person name="Tapia R."/>
            <person name="Land M."/>
            <person name="Hauser L."/>
            <person name="Jeffries C."/>
            <person name="Kyrpides N."/>
            <person name="Ivanova N."/>
            <person name="Mikhailova N."/>
            <person name="Brumm P."/>
            <person name="Mead D."/>
            <person name="Woyke T."/>
        </authorList>
    </citation>
    <scope>NUCLEOTIDE SEQUENCE [LARGE SCALE GENOMIC DNA]</scope>
    <source>
        <strain evidence="2">DSM 2522</strain>
    </source>
</reference>
<organism evidence="2 3">
    <name type="scientific">Evansella cellulosilytica (strain ATCC 21833 / DSM 2522 / FERM P-1141 / JCM 9156 / N-4)</name>
    <name type="common">Bacillus cellulosilyticus</name>
    <dbReference type="NCBI Taxonomy" id="649639"/>
    <lineage>
        <taxon>Bacteria</taxon>
        <taxon>Bacillati</taxon>
        <taxon>Bacillota</taxon>
        <taxon>Bacilli</taxon>
        <taxon>Bacillales</taxon>
        <taxon>Bacillaceae</taxon>
        <taxon>Evansella</taxon>
    </lineage>
</organism>
<dbReference type="InterPro" id="IPR029058">
    <property type="entry name" value="AB_hydrolase_fold"/>
</dbReference>
<evidence type="ECO:0000313" key="3">
    <source>
        <dbReference type="Proteomes" id="UP000001401"/>
    </source>
</evidence>
<dbReference type="InterPro" id="IPR036388">
    <property type="entry name" value="WH-like_DNA-bd_sf"/>
</dbReference>
<dbReference type="PANTHER" id="PTHR43798">
    <property type="entry name" value="MONOACYLGLYCEROL LIPASE"/>
    <property type="match status" value="1"/>
</dbReference>
<dbReference type="AlphaFoldDB" id="E6TSL0"/>
<accession>E6TSL0</accession>
<protein>
    <submittedName>
        <fullName evidence="2">Alpha/beta hydrolase fold protein</fullName>
    </submittedName>
</protein>
<dbReference type="eggNOG" id="COG3629">
    <property type="taxonomic scope" value="Bacteria"/>
</dbReference>
<dbReference type="STRING" id="649639.Bcell_1253"/>
<name>E6TSL0_EVAC2</name>
<dbReference type="HOGENOM" id="CLU_519567_0_0_9"/>
<dbReference type="RefSeq" id="WP_013487858.1">
    <property type="nucleotide sequence ID" value="NC_014829.1"/>
</dbReference>
<dbReference type="Gene3D" id="3.40.50.1820">
    <property type="entry name" value="alpha/beta hydrolase"/>
    <property type="match status" value="1"/>
</dbReference>
<evidence type="ECO:0000259" key="1">
    <source>
        <dbReference type="Pfam" id="PF00561"/>
    </source>
</evidence>
<dbReference type="InterPro" id="IPR050266">
    <property type="entry name" value="AB_hydrolase_sf"/>
</dbReference>
<gene>
    <name evidence="2" type="ordered locus">Bcell_1253</name>
</gene>
<proteinExistence type="predicted"/>
<dbReference type="InterPro" id="IPR000073">
    <property type="entry name" value="AB_hydrolase_1"/>
</dbReference>
<feature type="domain" description="AB hydrolase-1" evidence="1">
    <location>
        <begin position="25"/>
        <end position="127"/>
    </location>
</feature>
<dbReference type="Proteomes" id="UP000001401">
    <property type="component" value="Chromosome"/>
</dbReference>
<dbReference type="SUPFAM" id="SSF53474">
    <property type="entry name" value="alpha/beta-Hydrolases"/>
    <property type="match status" value="1"/>
</dbReference>
<keyword evidence="2" id="KW-0378">Hydrolase</keyword>
<dbReference type="Gene3D" id="1.10.10.10">
    <property type="entry name" value="Winged helix-like DNA-binding domain superfamily/Winged helix DNA-binding domain"/>
    <property type="match status" value="1"/>
</dbReference>
<dbReference type="GO" id="GO:0016787">
    <property type="term" value="F:hydrolase activity"/>
    <property type="evidence" value="ECO:0007669"/>
    <property type="project" value="UniProtKB-KW"/>
</dbReference>